<dbReference type="GO" id="GO:0003844">
    <property type="term" value="F:1,4-alpha-glucan branching enzyme activity"/>
    <property type="evidence" value="ECO:0007669"/>
    <property type="project" value="UniProtKB-EC"/>
</dbReference>
<organism evidence="8 9">
    <name type="scientific">Psychracetigena formicireducens</name>
    <dbReference type="NCBI Taxonomy" id="2986056"/>
    <lineage>
        <taxon>Bacteria</taxon>
        <taxon>Bacillati</taxon>
        <taxon>Candidatus Lithacetigenota</taxon>
        <taxon>Candidatus Psychracetigena</taxon>
    </lineage>
</organism>
<feature type="domain" description="1,4-alpha-glucan branching enzyme C-terminal" evidence="7">
    <location>
        <begin position="441"/>
        <end position="508"/>
    </location>
</feature>
<keyword evidence="2 5" id="KW-0119">Carbohydrate metabolism</keyword>
<name>A0A9E2F0U6_PSYF1</name>
<dbReference type="GO" id="GO:0030979">
    <property type="term" value="P:alpha-glucan biosynthetic process"/>
    <property type="evidence" value="ECO:0007669"/>
    <property type="project" value="InterPro"/>
</dbReference>
<dbReference type="Proteomes" id="UP000811545">
    <property type="component" value="Unassembled WGS sequence"/>
</dbReference>
<evidence type="ECO:0000256" key="2">
    <source>
        <dbReference type="ARBA" id="ARBA00023277"/>
    </source>
</evidence>
<evidence type="ECO:0000256" key="4">
    <source>
        <dbReference type="PIRSR" id="PIRSR640042-2"/>
    </source>
</evidence>
<dbReference type="Gene3D" id="1.20.1430.10">
    <property type="entry name" value="Families 57/38 glycoside transferase, middle domain"/>
    <property type="match status" value="1"/>
</dbReference>
<dbReference type="Gene3D" id="3.20.110.10">
    <property type="entry name" value="Glycoside hydrolase 38, N terminal domain"/>
    <property type="match status" value="1"/>
</dbReference>
<keyword evidence="8" id="KW-0328">Glycosyltransferase</keyword>
<dbReference type="InterPro" id="IPR040042">
    <property type="entry name" value="Branching_enz_MT3115-like"/>
</dbReference>
<comment type="caution">
    <text evidence="8">The sequence shown here is derived from an EMBL/GenBank/DDBJ whole genome shotgun (WGS) entry which is preliminary data.</text>
</comment>
<protein>
    <submittedName>
        <fullName evidence="8">1,4-alpha-glucan branching enzyme</fullName>
        <ecNumber evidence="8">2.4.1.18</ecNumber>
    </submittedName>
</protein>
<evidence type="ECO:0000256" key="1">
    <source>
        <dbReference type="ARBA" id="ARBA00006821"/>
    </source>
</evidence>
<dbReference type="PANTHER" id="PTHR41695">
    <property type="entry name" value="1,4-ALPHA-GLUCAN BRANCHING ENZYME RV3031-RELATED"/>
    <property type="match status" value="1"/>
</dbReference>
<accession>A0A9E2F0U6</accession>
<comment type="similarity">
    <text evidence="1 5">Belongs to the glycosyl hydrolase 57 family.</text>
</comment>
<dbReference type="Pfam" id="PF09210">
    <property type="entry name" value="BE_C"/>
    <property type="match status" value="1"/>
</dbReference>
<dbReference type="InterPro" id="IPR027291">
    <property type="entry name" value="Glyco_hydro_38_N_sf"/>
</dbReference>
<feature type="binding site" evidence="4">
    <location>
        <position position="398"/>
    </location>
    <ligand>
        <name>substrate</name>
    </ligand>
</feature>
<dbReference type="InterPro" id="IPR028995">
    <property type="entry name" value="Glyco_hydro_57/38_cen_sf"/>
</dbReference>
<feature type="binding site" evidence="4">
    <location>
        <position position="269"/>
    </location>
    <ligand>
        <name>substrate</name>
    </ligand>
</feature>
<evidence type="ECO:0000313" key="8">
    <source>
        <dbReference type="EMBL" id="MBT9144779.1"/>
    </source>
</evidence>
<feature type="active site" description="Proton donor" evidence="3">
    <location>
        <position position="345"/>
    </location>
</feature>
<dbReference type="AlphaFoldDB" id="A0A9E2F0U6"/>
<dbReference type="InterPro" id="IPR037090">
    <property type="entry name" value="57_glycoside_trans_central"/>
</dbReference>
<feature type="binding site" evidence="4">
    <location>
        <position position="252"/>
    </location>
    <ligand>
        <name>substrate</name>
    </ligand>
</feature>
<evidence type="ECO:0000313" key="9">
    <source>
        <dbReference type="Proteomes" id="UP000811545"/>
    </source>
</evidence>
<dbReference type="InterPro" id="IPR015293">
    <property type="entry name" value="BE_C"/>
</dbReference>
<evidence type="ECO:0000256" key="5">
    <source>
        <dbReference type="RuleBase" id="RU361196"/>
    </source>
</evidence>
<dbReference type="InterPro" id="IPR011330">
    <property type="entry name" value="Glyco_hydro/deAcase_b/a-brl"/>
</dbReference>
<feature type="active site" description="Nucleophile" evidence="3">
    <location>
        <position position="186"/>
    </location>
</feature>
<proteinExistence type="inferred from homology"/>
<dbReference type="PANTHER" id="PTHR41695:SF1">
    <property type="entry name" value="1,4-ALPHA-GLUCAN BRANCHING ENZYME TK1436"/>
    <property type="match status" value="1"/>
</dbReference>
<evidence type="ECO:0000259" key="6">
    <source>
        <dbReference type="Pfam" id="PF03065"/>
    </source>
</evidence>
<dbReference type="SUPFAM" id="SSF88713">
    <property type="entry name" value="Glycoside hydrolase/deacetylase"/>
    <property type="match status" value="1"/>
</dbReference>
<evidence type="ECO:0000259" key="7">
    <source>
        <dbReference type="Pfam" id="PF09210"/>
    </source>
</evidence>
<feature type="domain" description="Glycoside hydrolase family 57 N-terminal" evidence="6">
    <location>
        <begin position="7"/>
        <end position="383"/>
    </location>
</feature>
<dbReference type="EC" id="2.4.1.18" evidence="8"/>
<sequence length="518" mass="59992">MAGLFSMVLHSHLPFCLGKGKWPFGEEWLMEITLDTYLPLLKSFLELKEEKVDFKVQLGITPVLMEQLKSAYFQDEFLKYLDSKETLLFKDQESFQEKPEYINLANLYLDELLYYKKLFLQINGDLVKSFSQLQKEGYLEILTSAATHGYLPLFSNNLSIMSQIMTGCEVYEKYTGQKPIGFWLPECGYKPGLEEILSEFGLKYFITDSPALAQESSDKISLSSGINKFSEPSPSSSFFGYHIGSDLTTFLRNSPTSKLVWSRDMGYPGDGEYREFHKKYEISGFPYWKITDKDTPLDKKEIYSIEDARNKAKGHASHFVAMLRSLNSNFKRVNKKDGIILSAYDTELFGHWWNEGVEWLKEVLKIVSKEPSITMTHPSEIISSGFNIKEGKLKESSWGMGGYHYTWYNSETMWIWDMIHEDEKELVEALPSLQGLEGELLLREFLLETSSDWPFLITTSQAREYGKKRFIEHRNKFRSILLNIKSGNPVPDIDNLDKNDFVFKNLNLEGLKKYYART</sequence>
<feature type="binding site" evidence="4">
    <location>
        <position position="452"/>
    </location>
    <ligand>
        <name>substrate</name>
    </ligand>
</feature>
<dbReference type="Pfam" id="PF03065">
    <property type="entry name" value="Glyco_hydro_57"/>
    <property type="match status" value="1"/>
</dbReference>
<dbReference type="GO" id="GO:0005576">
    <property type="term" value="C:extracellular region"/>
    <property type="evidence" value="ECO:0007669"/>
    <property type="project" value="TreeGrafter"/>
</dbReference>
<reference evidence="8 9" key="1">
    <citation type="journal article" date="2021" name="bioRxiv">
        <title>Unique metabolic strategies in Hadean analogues reveal hints for primordial physiology.</title>
        <authorList>
            <person name="Nobu M.K."/>
            <person name="Nakai R."/>
            <person name="Tamazawa S."/>
            <person name="Mori H."/>
            <person name="Toyoda A."/>
            <person name="Ijiri A."/>
            <person name="Suzuki S."/>
            <person name="Kurokawa K."/>
            <person name="Kamagata Y."/>
            <person name="Tamaki H."/>
        </authorList>
    </citation>
    <scope>NUCLEOTIDE SEQUENCE [LARGE SCALE GENOMIC DNA]</scope>
    <source>
        <strain evidence="8">BS525</strain>
    </source>
</reference>
<dbReference type="EMBL" id="QLTW01000022">
    <property type="protein sequence ID" value="MBT9144779.1"/>
    <property type="molecule type" value="Genomic_DNA"/>
</dbReference>
<evidence type="ECO:0000256" key="3">
    <source>
        <dbReference type="PIRSR" id="PIRSR640042-1"/>
    </source>
</evidence>
<keyword evidence="8" id="KW-0808">Transferase</keyword>
<gene>
    <name evidence="8" type="ORF">DDT42_00629</name>
</gene>
<dbReference type="SUPFAM" id="SSF88688">
    <property type="entry name" value="Families 57/38 glycoside transferase middle domain"/>
    <property type="match status" value="1"/>
</dbReference>
<dbReference type="InterPro" id="IPR004300">
    <property type="entry name" value="Glyco_hydro_57_N"/>
</dbReference>